<keyword evidence="2" id="KW-1185">Reference proteome</keyword>
<sequence>MAASTVLRSSDLFAAITAHQDGLTEAMADVQMLADAVHLTLPSIGRLRHLVNVPAAIAALPYLQRYPDPTTKLSAHALFVSPTVADPALALHLSIVQGHMAIVRQWLRHDATLVTSATLELAAASSQGAILRLLFARYPELATPKMMDLVAMAGDLALLRWLHEAGAICTTAAMDGAAMNGHLDVVVFLHETRAEGCTVAAVTAAAANGHADIVRYLFNHRTERVDAWLYYDAPHSDHKTHRVEGTTYLEAIDLIMTTTTTLHENVLLTSIERLGLPALQHIYASGYQRITPQCLEVALLRQDHSMLSFALHALFEAHASGIGEWQPPDEDENAVENNLRFGFPTRWRDYAFLDTAAFCGNLAAIQLLHASRLRGATERAMANAACNGHLEALQWLHAHRQDGCSADAMALAAARGHSDVVYWLLNVYQLPLTNAVLASAAANGNLPLVQYLLSWLPGASDDVGDATVLQLRVPSQDRFKLNMAEYFDGRPTDWAVRRGHLQVLQCLVAYGCVVSPVAINDAVQHGHLDVMVYLHGVFDQRCSTFDALSKAVCHHSISVLTHALLHHTIWAATDDVDERALDVHILCVYVARRGDVAILDLVAKTFALDCLRDLPRRVQERMLVRAAAHGHLEMLQYLVETHGFAWTSAVESAARNDGRKRVLRYLATLGPAVPSAYALGDVALAREIFDRSRRRVMVDGHPRVQPM</sequence>
<evidence type="ECO:0000313" key="1">
    <source>
        <dbReference type="EMBL" id="EQC29726.1"/>
    </source>
</evidence>
<dbReference type="VEuPathDB" id="FungiDB:SDRG_12498"/>
<evidence type="ECO:0008006" key="3">
    <source>
        <dbReference type="Google" id="ProtNLM"/>
    </source>
</evidence>
<organism evidence="1 2">
    <name type="scientific">Saprolegnia diclina (strain VS20)</name>
    <dbReference type="NCBI Taxonomy" id="1156394"/>
    <lineage>
        <taxon>Eukaryota</taxon>
        <taxon>Sar</taxon>
        <taxon>Stramenopiles</taxon>
        <taxon>Oomycota</taxon>
        <taxon>Saprolegniomycetes</taxon>
        <taxon>Saprolegniales</taxon>
        <taxon>Saprolegniaceae</taxon>
        <taxon>Saprolegnia</taxon>
    </lineage>
</organism>
<dbReference type="Gene3D" id="1.25.40.20">
    <property type="entry name" value="Ankyrin repeat-containing domain"/>
    <property type="match status" value="3"/>
</dbReference>
<proteinExistence type="predicted"/>
<evidence type="ECO:0000313" key="2">
    <source>
        <dbReference type="Proteomes" id="UP000030762"/>
    </source>
</evidence>
<dbReference type="InterPro" id="IPR052050">
    <property type="entry name" value="SecEffector_AnkRepeat"/>
</dbReference>
<dbReference type="InterPro" id="IPR036770">
    <property type="entry name" value="Ankyrin_rpt-contain_sf"/>
</dbReference>
<dbReference type="GeneID" id="19953225"/>
<dbReference type="OMA" id="THGFAWT"/>
<dbReference type="SUPFAM" id="SSF48403">
    <property type="entry name" value="Ankyrin repeat"/>
    <property type="match status" value="3"/>
</dbReference>
<dbReference type="PANTHER" id="PTHR46586:SF3">
    <property type="entry name" value="ANKYRIN REPEAT-CONTAINING PROTEIN"/>
    <property type="match status" value="1"/>
</dbReference>
<dbReference type="AlphaFoldDB" id="T0Q534"/>
<dbReference type="InterPro" id="IPR002110">
    <property type="entry name" value="Ankyrin_rpt"/>
</dbReference>
<reference evidence="1 2" key="1">
    <citation type="submission" date="2012-04" db="EMBL/GenBank/DDBJ databases">
        <title>The Genome Sequence of Saprolegnia declina VS20.</title>
        <authorList>
            <consortium name="The Broad Institute Genome Sequencing Platform"/>
            <person name="Russ C."/>
            <person name="Nusbaum C."/>
            <person name="Tyler B."/>
            <person name="van West P."/>
            <person name="Dieguez-Uribeondo J."/>
            <person name="de Bruijn I."/>
            <person name="Tripathy S."/>
            <person name="Jiang R."/>
            <person name="Young S.K."/>
            <person name="Zeng Q."/>
            <person name="Gargeya S."/>
            <person name="Fitzgerald M."/>
            <person name="Haas B."/>
            <person name="Abouelleil A."/>
            <person name="Alvarado L."/>
            <person name="Arachchi H.M."/>
            <person name="Berlin A."/>
            <person name="Chapman S.B."/>
            <person name="Goldberg J."/>
            <person name="Griggs A."/>
            <person name="Gujja S."/>
            <person name="Hansen M."/>
            <person name="Howarth C."/>
            <person name="Imamovic A."/>
            <person name="Larimer J."/>
            <person name="McCowen C."/>
            <person name="Montmayeur A."/>
            <person name="Murphy C."/>
            <person name="Neiman D."/>
            <person name="Pearson M."/>
            <person name="Priest M."/>
            <person name="Roberts A."/>
            <person name="Saif S."/>
            <person name="Shea T."/>
            <person name="Sisk P."/>
            <person name="Sykes S."/>
            <person name="Wortman J."/>
            <person name="Nusbaum C."/>
            <person name="Birren B."/>
        </authorList>
    </citation>
    <scope>NUCLEOTIDE SEQUENCE [LARGE SCALE GENOMIC DNA]</scope>
    <source>
        <strain evidence="1 2">VS20</strain>
    </source>
</reference>
<dbReference type="Pfam" id="PF13637">
    <property type="entry name" value="Ank_4"/>
    <property type="match status" value="1"/>
</dbReference>
<dbReference type="STRING" id="1156394.T0Q534"/>
<dbReference type="OrthoDB" id="10409642at2759"/>
<dbReference type="InParanoid" id="T0Q534"/>
<dbReference type="EMBL" id="JH767181">
    <property type="protein sequence ID" value="EQC29726.1"/>
    <property type="molecule type" value="Genomic_DNA"/>
</dbReference>
<dbReference type="PANTHER" id="PTHR46586">
    <property type="entry name" value="ANKYRIN REPEAT-CONTAINING PROTEIN"/>
    <property type="match status" value="1"/>
</dbReference>
<dbReference type="RefSeq" id="XP_008616792.1">
    <property type="nucleotide sequence ID" value="XM_008618570.1"/>
</dbReference>
<accession>T0Q534</accession>
<name>T0Q534_SAPDV</name>
<protein>
    <recommendedName>
        <fullName evidence="3">Ankyrin repeat domain-containing protein</fullName>
    </recommendedName>
</protein>
<dbReference type="Proteomes" id="UP000030762">
    <property type="component" value="Unassembled WGS sequence"/>
</dbReference>
<gene>
    <name evidence="1" type="ORF">SDRG_12498</name>
</gene>
<dbReference type="Pfam" id="PF12796">
    <property type="entry name" value="Ank_2"/>
    <property type="match status" value="1"/>
</dbReference>